<accession>A0ABW5AY26</accession>
<evidence type="ECO:0000313" key="3">
    <source>
        <dbReference type="Proteomes" id="UP001597344"/>
    </source>
</evidence>
<keyword evidence="1" id="KW-0732">Signal</keyword>
<name>A0ABW5AY26_9FLAO</name>
<dbReference type="InterPro" id="IPR019861">
    <property type="entry name" value="PorP/SprF_Bacteroidetes"/>
</dbReference>
<evidence type="ECO:0000313" key="2">
    <source>
        <dbReference type="EMBL" id="MFD2187050.1"/>
    </source>
</evidence>
<proteinExistence type="predicted"/>
<keyword evidence="3" id="KW-1185">Reference proteome</keyword>
<feature type="signal peptide" evidence="1">
    <location>
        <begin position="1"/>
        <end position="22"/>
    </location>
</feature>
<dbReference type="Proteomes" id="UP001597344">
    <property type="component" value="Unassembled WGS sequence"/>
</dbReference>
<comment type="caution">
    <text evidence="2">The sequence shown here is derived from an EMBL/GenBank/DDBJ whole genome shotgun (WGS) entry which is preliminary data.</text>
</comment>
<dbReference type="NCBIfam" id="TIGR03519">
    <property type="entry name" value="T9SS_PorP_fam"/>
    <property type="match status" value="1"/>
</dbReference>
<protein>
    <submittedName>
        <fullName evidence="2">Type IX secretion system membrane protein PorP/SprF</fullName>
    </submittedName>
</protein>
<gene>
    <name evidence="2" type="ORF">ACFSJT_09640</name>
</gene>
<dbReference type="RefSeq" id="WP_378320047.1">
    <property type="nucleotide sequence ID" value="NZ_JBHUHY010000007.1"/>
</dbReference>
<dbReference type="Pfam" id="PF11751">
    <property type="entry name" value="PorP_SprF"/>
    <property type="match status" value="1"/>
</dbReference>
<feature type="chain" id="PRO_5045064750" evidence="1">
    <location>
        <begin position="23"/>
        <end position="318"/>
    </location>
</feature>
<dbReference type="EMBL" id="JBHUHY010000007">
    <property type="protein sequence ID" value="MFD2187050.1"/>
    <property type="molecule type" value="Genomic_DNA"/>
</dbReference>
<reference evidence="3" key="1">
    <citation type="journal article" date="2019" name="Int. J. Syst. Evol. Microbiol.">
        <title>The Global Catalogue of Microorganisms (GCM) 10K type strain sequencing project: providing services to taxonomists for standard genome sequencing and annotation.</title>
        <authorList>
            <consortium name="The Broad Institute Genomics Platform"/>
            <consortium name="The Broad Institute Genome Sequencing Center for Infectious Disease"/>
            <person name="Wu L."/>
            <person name="Ma J."/>
        </authorList>
    </citation>
    <scope>NUCLEOTIDE SEQUENCE [LARGE SCALE GENOMIC DNA]</scope>
    <source>
        <strain evidence="3">DT92</strain>
    </source>
</reference>
<sequence length="318" mass="35601">MNKILLLFMLAAFGFLSICGNAQQDAQYTQYMYNTISVNPAYAGSRGVMSIMGLHRSQWVGLDGAPRTQTLTINTPIGDSERIGLGVSIVNDEIGPTAETYFDIDFSYTIPTSDYGKLSFGLKAGGHLLNVDFQRLTQFNSNDNLFENNIDNKFSPNVGVGVYYHAERFYLGLSAPNLLETDHFDENTTDSNSSAISFLAEERINYYLIAGHVFDLSYEVKFKPAILSKIVFGAPLQVDVSANFLLYDRLTLGVAYRWSAAISGMAGFQISDSMMIGFAYDRETTALGQTQFNDGSYEVMLRFELFKKYNRMLTPRFF</sequence>
<evidence type="ECO:0000256" key="1">
    <source>
        <dbReference type="SAM" id="SignalP"/>
    </source>
</evidence>
<organism evidence="2 3">
    <name type="scientific">Aquimarina celericrescens</name>
    <dbReference type="NCBI Taxonomy" id="1964542"/>
    <lineage>
        <taxon>Bacteria</taxon>
        <taxon>Pseudomonadati</taxon>
        <taxon>Bacteroidota</taxon>
        <taxon>Flavobacteriia</taxon>
        <taxon>Flavobacteriales</taxon>
        <taxon>Flavobacteriaceae</taxon>
        <taxon>Aquimarina</taxon>
    </lineage>
</organism>